<name>A0A1S6IQ34_9LACT</name>
<dbReference type="KEGG" id="jda:BW727_101291"/>
<sequence length="47" mass="5363">MEPGLLPYIEMISNTGFPIVVSLYLLNRMEKKLDTLVLAIEKLGRNE</sequence>
<dbReference type="InterPro" id="IPR024419">
    <property type="entry name" value="YvrJ"/>
</dbReference>
<reference evidence="2 3" key="1">
    <citation type="journal article" date="2014" name="Int. J. Syst. Evol. Microbiol.">
        <title>Jeotgalibaca dankookensis gen. nov., sp. nov., a member of the family Carnobacteriaceae, isolated from seujeot (Korean traditional food).</title>
        <authorList>
            <person name="Lee D.G."/>
            <person name="Trujillo M.E."/>
            <person name="Kang H."/>
            <person name="Ahn T.Y."/>
        </authorList>
    </citation>
    <scope>NUCLEOTIDE SEQUENCE [LARGE SCALE GENOMIC DNA]</scope>
    <source>
        <strain evidence="2 3">EX-07</strain>
    </source>
</reference>
<gene>
    <name evidence="2" type="ORF">BW727_101291</name>
</gene>
<feature type="transmembrane region" description="Helical" evidence="1">
    <location>
        <begin position="6"/>
        <end position="26"/>
    </location>
</feature>
<dbReference type="Pfam" id="PF12841">
    <property type="entry name" value="YvrJ"/>
    <property type="match status" value="1"/>
</dbReference>
<accession>A0A1S6IQ34</accession>
<proteinExistence type="predicted"/>
<keyword evidence="1" id="KW-0472">Membrane</keyword>
<dbReference type="OrthoDB" id="2662123at2"/>
<dbReference type="STRING" id="708126.BW727_101291"/>
<evidence type="ECO:0000313" key="2">
    <source>
        <dbReference type="EMBL" id="AQS53658.1"/>
    </source>
</evidence>
<dbReference type="AlphaFoldDB" id="A0A1S6IQ34"/>
<keyword evidence="1" id="KW-1133">Transmembrane helix</keyword>
<organism evidence="2 3">
    <name type="scientific">Jeotgalibaca dankookensis</name>
    <dbReference type="NCBI Taxonomy" id="708126"/>
    <lineage>
        <taxon>Bacteria</taxon>
        <taxon>Bacillati</taxon>
        <taxon>Bacillota</taxon>
        <taxon>Bacilli</taxon>
        <taxon>Lactobacillales</taxon>
        <taxon>Carnobacteriaceae</taxon>
        <taxon>Jeotgalibaca</taxon>
    </lineage>
</organism>
<dbReference type="EMBL" id="CP019728">
    <property type="protein sequence ID" value="AQS53658.1"/>
    <property type="molecule type" value="Genomic_DNA"/>
</dbReference>
<keyword evidence="1" id="KW-0812">Transmembrane</keyword>
<protein>
    <recommendedName>
        <fullName evidence="4">YvrJ family protein</fullName>
    </recommendedName>
</protein>
<evidence type="ECO:0000313" key="3">
    <source>
        <dbReference type="Proteomes" id="UP000188993"/>
    </source>
</evidence>
<dbReference type="RefSeq" id="WP_077795792.1">
    <property type="nucleotide sequence ID" value="NZ_BBYN01000009.1"/>
</dbReference>
<evidence type="ECO:0008006" key="4">
    <source>
        <dbReference type="Google" id="ProtNLM"/>
    </source>
</evidence>
<evidence type="ECO:0000256" key="1">
    <source>
        <dbReference type="SAM" id="Phobius"/>
    </source>
</evidence>
<keyword evidence="3" id="KW-1185">Reference proteome</keyword>
<dbReference type="Proteomes" id="UP000188993">
    <property type="component" value="Chromosome"/>
</dbReference>